<dbReference type="GO" id="GO:0008829">
    <property type="term" value="F:dCTP deaminase activity"/>
    <property type="evidence" value="ECO:0007669"/>
    <property type="project" value="InterPro"/>
</dbReference>
<gene>
    <name evidence="3" type="ORF">A3J48_01725</name>
</gene>
<reference evidence="3 4" key="1">
    <citation type="journal article" date="2016" name="Nat. Commun.">
        <title>Thousands of microbial genomes shed light on interconnected biogeochemical processes in an aquifer system.</title>
        <authorList>
            <person name="Anantharaman K."/>
            <person name="Brown C.T."/>
            <person name="Hug L.A."/>
            <person name="Sharon I."/>
            <person name="Castelle C.J."/>
            <person name="Probst A.J."/>
            <person name="Thomas B.C."/>
            <person name="Singh A."/>
            <person name="Wilkins M.J."/>
            <person name="Karaoz U."/>
            <person name="Brodie E.L."/>
            <person name="Williams K.H."/>
            <person name="Hubbard S.S."/>
            <person name="Banfield J.F."/>
        </authorList>
    </citation>
    <scope>NUCLEOTIDE SEQUENCE [LARGE SCALE GENOMIC DNA]</scope>
</reference>
<dbReference type="Pfam" id="PF06559">
    <property type="entry name" value="DCD_N"/>
    <property type="match status" value="1"/>
</dbReference>
<evidence type="ECO:0000259" key="2">
    <source>
        <dbReference type="Pfam" id="PF22569"/>
    </source>
</evidence>
<evidence type="ECO:0008006" key="5">
    <source>
        <dbReference type="Google" id="ProtNLM"/>
    </source>
</evidence>
<evidence type="ECO:0000313" key="3">
    <source>
        <dbReference type="EMBL" id="OGE86640.1"/>
    </source>
</evidence>
<dbReference type="AlphaFoldDB" id="A0A1F5PAF0"/>
<dbReference type="PANTHER" id="PTHR42680:SF3">
    <property type="entry name" value="DCTP DEAMINASE"/>
    <property type="match status" value="1"/>
</dbReference>
<sequence>MVLSDNEIKEHIKTGSLTVEPLGEAILQPSSIDLPIGQKVWQVAGMPNLAAGFDPDKFIEDYTLNHFNVEVIEPTLLVGGVYLVELQTSVKFPEKVWGYINPKSSAGRIDLHCVVLARGSHDFNVIPAGYSGKLYMLIVPQSFPVRAFAGQALAQMRIYDGQRTFLTKEQMQELHKTERLVANDDIEALITDEGLHLHLDLKSNPRDLVAVRGGKPISLKIKDEIDPKIYFREKSTDSSGSLFLEPGEFILAATIEKVRIPPTVCAEMVPYRQEHGELRSHYAGFFDPGFGYGDEGTISGASVVCEIRNIGTVPIFLSHGQLITTFRCEYLPQKASASYGSGIFKSNYQSQQGIKLAKFFKPWEPS</sequence>
<dbReference type="Pfam" id="PF22569">
    <property type="entry name" value="DCD_C"/>
    <property type="match status" value="1"/>
</dbReference>
<name>A0A1F5PAF0_9BACT</name>
<dbReference type="STRING" id="1817832.A3J48_01725"/>
<protein>
    <recommendedName>
        <fullName evidence="5">2'-deoxycytidine 5'-triphosphate deaminase</fullName>
    </recommendedName>
</protein>
<dbReference type="InterPro" id="IPR036157">
    <property type="entry name" value="dUTPase-like_sf"/>
</dbReference>
<feature type="domain" description="2'-deoxycytidine 5'-triphosphate deaminase N-terminal" evidence="1">
    <location>
        <begin position="2"/>
        <end position="161"/>
    </location>
</feature>
<evidence type="ECO:0000313" key="4">
    <source>
        <dbReference type="Proteomes" id="UP000176786"/>
    </source>
</evidence>
<dbReference type="Proteomes" id="UP000176786">
    <property type="component" value="Unassembled WGS sequence"/>
</dbReference>
<dbReference type="EMBL" id="MFES01000001">
    <property type="protein sequence ID" value="OGE86640.1"/>
    <property type="molecule type" value="Genomic_DNA"/>
</dbReference>
<dbReference type="InterPro" id="IPR010550">
    <property type="entry name" value="DCD_N"/>
</dbReference>
<dbReference type="SUPFAM" id="SSF51283">
    <property type="entry name" value="dUTPase-like"/>
    <property type="match status" value="2"/>
</dbReference>
<dbReference type="PANTHER" id="PTHR42680">
    <property type="entry name" value="DCTP DEAMINASE"/>
    <property type="match status" value="1"/>
</dbReference>
<dbReference type="InterPro" id="IPR053811">
    <property type="entry name" value="DCD_C"/>
</dbReference>
<proteinExistence type="predicted"/>
<accession>A0A1F5PAF0</accession>
<comment type="caution">
    <text evidence="3">The sequence shown here is derived from an EMBL/GenBank/DDBJ whole genome shotgun (WGS) entry which is preliminary data.</text>
</comment>
<dbReference type="Gene3D" id="2.70.40.10">
    <property type="match status" value="2"/>
</dbReference>
<feature type="domain" description="2'-deoxycytidine 5'-triphosphate deaminase C-terminal" evidence="2">
    <location>
        <begin position="168"/>
        <end position="360"/>
    </location>
</feature>
<organism evidence="3 4">
    <name type="scientific">Candidatus Doudnabacteria bacterium RIFCSPHIGHO2_02_FULL_46_11</name>
    <dbReference type="NCBI Taxonomy" id="1817832"/>
    <lineage>
        <taxon>Bacteria</taxon>
        <taxon>Candidatus Doudnaibacteriota</taxon>
    </lineage>
</organism>
<dbReference type="GO" id="GO:0009394">
    <property type="term" value="P:2'-deoxyribonucleotide metabolic process"/>
    <property type="evidence" value="ECO:0007669"/>
    <property type="project" value="InterPro"/>
</dbReference>
<evidence type="ECO:0000259" key="1">
    <source>
        <dbReference type="Pfam" id="PF06559"/>
    </source>
</evidence>